<sequence length="62" mass="7317">MSGWTYPERKLMPKHLNCGVKIVQITAFLAAGIFNEGYCCIKSNECNRHYYWSRVQALRKYK</sequence>
<dbReference type="HOGENOM" id="CLU_2906913_0_0_1"/>
<feature type="non-terminal residue" evidence="1">
    <location>
        <position position="62"/>
    </location>
</feature>
<gene>
    <name evidence="1" type="ORF">SINV_02062</name>
</gene>
<accession>E9J6W6</accession>
<protein>
    <submittedName>
        <fullName evidence="1">Uncharacterized protein</fullName>
    </submittedName>
</protein>
<evidence type="ECO:0000313" key="1">
    <source>
        <dbReference type="EMBL" id="EFZ11437.1"/>
    </source>
</evidence>
<name>E9J6W6_SOLIN</name>
<reference evidence="1" key="1">
    <citation type="journal article" date="2011" name="Proc. Natl. Acad. Sci. U.S.A.">
        <title>The genome of the fire ant Solenopsis invicta.</title>
        <authorList>
            <person name="Wurm Y."/>
            <person name="Wang J."/>
            <person name="Riba-Grognuz O."/>
            <person name="Corona M."/>
            <person name="Nygaard S."/>
            <person name="Hunt B.G."/>
            <person name="Ingram K.K."/>
            <person name="Falquet L."/>
            <person name="Nipitwattanaphon M."/>
            <person name="Gotzek D."/>
            <person name="Dijkstra M.B."/>
            <person name="Oettler J."/>
            <person name="Comtesse F."/>
            <person name="Shih C.J."/>
            <person name="Wu W.J."/>
            <person name="Yang C.C."/>
            <person name="Thomas J."/>
            <person name="Beaudoing E."/>
            <person name="Pradervand S."/>
            <person name="Flegel V."/>
            <person name="Cook E.D."/>
            <person name="Fabbretti R."/>
            <person name="Stockinger H."/>
            <person name="Long L."/>
            <person name="Farmerie W.G."/>
            <person name="Oakey J."/>
            <person name="Boomsma J.J."/>
            <person name="Pamilo P."/>
            <person name="Yi S.V."/>
            <person name="Heinze J."/>
            <person name="Goodisman M.A."/>
            <person name="Farinelli L."/>
            <person name="Harshman K."/>
            <person name="Hulo N."/>
            <person name="Cerutti L."/>
            <person name="Xenarios I."/>
            <person name="Shoemaker D."/>
            <person name="Keller L."/>
        </authorList>
    </citation>
    <scope>NUCLEOTIDE SEQUENCE [LARGE SCALE GENOMIC DNA]</scope>
</reference>
<dbReference type="AlphaFoldDB" id="E9J6W6"/>
<dbReference type="EMBL" id="GL768372">
    <property type="protein sequence ID" value="EFZ11437.1"/>
    <property type="molecule type" value="Genomic_DNA"/>
</dbReference>
<proteinExistence type="predicted"/>
<organism>
    <name type="scientific">Solenopsis invicta</name>
    <name type="common">Red imported fire ant</name>
    <name type="synonym">Solenopsis wagneri</name>
    <dbReference type="NCBI Taxonomy" id="13686"/>
    <lineage>
        <taxon>Eukaryota</taxon>
        <taxon>Metazoa</taxon>
        <taxon>Ecdysozoa</taxon>
        <taxon>Arthropoda</taxon>
        <taxon>Hexapoda</taxon>
        <taxon>Insecta</taxon>
        <taxon>Pterygota</taxon>
        <taxon>Neoptera</taxon>
        <taxon>Endopterygota</taxon>
        <taxon>Hymenoptera</taxon>
        <taxon>Apocrita</taxon>
        <taxon>Aculeata</taxon>
        <taxon>Formicoidea</taxon>
        <taxon>Formicidae</taxon>
        <taxon>Myrmicinae</taxon>
        <taxon>Solenopsis</taxon>
    </lineage>
</organism>